<proteinExistence type="predicted"/>
<dbReference type="InterPro" id="IPR007818">
    <property type="entry name" value="SHI"/>
</dbReference>
<feature type="region of interest" description="Disordered" evidence="1">
    <location>
        <begin position="184"/>
        <end position="229"/>
    </location>
</feature>
<sequence>MAGLSLGGAAGGGGGEPAGDPAGDPLQPIAAPPQFNPATMIAFSSADPTTSPAAPAPAAAGPAVLLLLLRRPARTAATRRRRTAPTSAAGPAARAAASAALPREEHVGPAAKRRRAPAQLPSAPPRRLRRAVATPAGFRREVSLPAVFRCVRVSQVDEGDQEELAYQTSVSIGGGHLFKGILYDHGPEPASPRRSSSAAGRRPAAQRLRLHTPLAGLCRAAGPRWRTEP</sequence>
<dbReference type="PANTHER" id="PTHR31604">
    <property type="entry name" value="PROTEIN LATERAL ROOT PRIMORDIUM 1"/>
    <property type="match status" value="1"/>
</dbReference>
<organism evidence="2 3">
    <name type="scientific">Asparagus officinalis</name>
    <name type="common">Garden asparagus</name>
    <dbReference type="NCBI Taxonomy" id="4686"/>
    <lineage>
        <taxon>Eukaryota</taxon>
        <taxon>Viridiplantae</taxon>
        <taxon>Streptophyta</taxon>
        <taxon>Embryophyta</taxon>
        <taxon>Tracheophyta</taxon>
        <taxon>Spermatophyta</taxon>
        <taxon>Magnoliopsida</taxon>
        <taxon>Liliopsida</taxon>
        <taxon>Asparagales</taxon>
        <taxon>Asparagaceae</taxon>
        <taxon>Asparagoideae</taxon>
        <taxon>Asparagus</taxon>
    </lineage>
</organism>
<evidence type="ECO:0000313" key="2">
    <source>
        <dbReference type="EMBL" id="ONK73651.1"/>
    </source>
</evidence>
<dbReference type="AlphaFoldDB" id="A0A5P1FAI5"/>
<dbReference type="Gramene" id="ONK73651">
    <property type="protein sequence ID" value="ONK73651"/>
    <property type="gene ID" value="A4U43_C04F33830"/>
</dbReference>
<feature type="compositionally biased region" description="Low complexity" evidence="1">
    <location>
        <begin position="192"/>
        <end position="205"/>
    </location>
</feature>
<feature type="region of interest" description="Disordered" evidence="1">
    <location>
        <begin position="75"/>
        <end position="129"/>
    </location>
</feature>
<name>A0A5P1FAI5_ASPOF</name>
<gene>
    <name evidence="2" type="ORF">A4U43_C04F33830</name>
</gene>
<feature type="compositionally biased region" description="Low complexity" evidence="1">
    <location>
        <begin position="84"/>
        <end position="101"/>
    </location>
</feature>
<evidence type="ECO:0000256" key="1">
    <source>
        <dbReference type="SAM" id="MobiDB-lite"/>
    </source>
</evidence>
<protein>
    <submittedName>
        <fullName evidence="2">Uncharacterized protein</fullName>
    </submittedName>
</protein>
<dbReference type="NCBIfam" id="TIGR01624">
    <property type="entry name" value="LRP1_Cterm"/>
    <property type="match status" value="1"/>
</dbReference>
<dbReference type="Proteomes" id="UP000243459">
    <property type="component" value="Chromosome 4"/>
</dbReference>
<feature type="compositionally biased region" description="Gly residues" evidence="1">
    <location>
        <begin position="1"/>
        <end position="17"/>
    </location>
</feature>
<feature type="compositionally biased region" description="Low complexity" evidence="1">
    <location>
        <begin position="48"/>
        <end position="57"/>
    </location>
</feature>
<dbReference type="GO" id="GO:0005634">
    <property type="term" value="C:nucleus"/>
    <property type="evidence" value="ECO:0007669"/>
    <property type="project" value="TreeGrafter"/>
</dbReference>
<dbReference type="InterPro" id="IPR006511">
    <property type="entry name" value="SHI_C"/>
</dbReference>
<evidence type="ECO:0000313" key="3">
    <source>
        <dbReference type="Proteomes" id="UP000243459"/>
    </source>
</evidence>
<reference evidence="3" key="1">
    <citation type="journal article" date="2017" name="Nat. Commun.">
        <title>The asparagus genome sheds light on the origin and evolution of a young Y chromosome.</title>
        <authorList>
            <person name="Harkess A."/>
            <person name="Zhou J."/>
            <person name="Xu C."/>
            <person name="Bowers J.E."/>
            <person name="Van der Hulst R."/>
            <person name="Ayyampalayam S."/>
            <person name="Mercati F."/>
            <person name="Riccardi P."/>
            <person name="McKain M.R."/>
            <person name="Kakrana A."/>
            <person name="Tang H."/>
            <person name="Ray J."/>
            <person name="Groenendijk J."/>
            <person name="Arikit S."/>
            <person name="Mathioni S.M."/>
            <person name="Nakano M."/>
            <person name="Shan H."/>
            <person name="Telgmann-Rauber A."/>
            <person name="Kanno A."/>
            <person name="Yue Z."/>
            <person name="Chen H."/>
            <person name="Li W."/>
            <person name="Chen Y."/>
            <person name="Xu X."/>
            <person name="Zhang Y."/>
            <person name="Luo S."/>
            <person name="Chen H."/>
            <person name="Gao J."/>
            <person name="Mao Z."/>
            <person name="Pires J.C."/>
            <person name="Luo M."/>
            <person name="Kudrna D."/>
            <person name="Wing R.A."/>
            <person name="Meyers B.C."/>
            <person name="Yi K."/>
            <person name="Kong H."/>
            <person name="Lavrijsen P."/>
            <person name="Sunseri F."/>
            <person name="Falavigna A."/>
            <person name="Ye Y."/>
            <person name="Leebens-Mack J.H."/>
            <person name="Chen G."/>
        </authorList>
    </citation>
    <scope>NUCLEOTIDE SEQUENCE [LARGE SCALE GENOMIC DNA]</scope>
    <source>
        <strain evidence="3">cv. DH0086</strain>
    </source>
</reference>
<dbReference type="GO" id="GO:0003677">
    <property type="term" value="F:DNA binding"/>
    <property type="evidence" value="ECO:0007669"/>
    <property type="project" value="TreeGrafter"/>
</dbReference>
<feature type="region of interest" description="Disordered" evidence="1">
    <location>
        <begin position="1"/>
        <end position="57"/>
    </location>
</feature>
<dbReference type="GO" id="GO:0003700">
    <property type="term" value="F:DNA-binding transcription factor activity"/>
    <property type="evidence" value="ECO:0007669"/>
    <property type="project" value="InterPro"/>
</dbReference>
<dbReference type="EMBL" id="CM007384">
    <property type="protein sequence ID" value="ONK73651.1"/>
    <property type="molecule type" value="Genomic_DNA"/>
</dbReference>
<keyword evidence="3" id="KW-1185">Reference proteome</keyword>
<dbReference type="Pfam" id="PF05142">
    <property type="entry name" value="DUF702"/>
    <property type="match status" value="1"/>
</dbReference>
<accession>A0A5P1FAI5</accession>
<dbReference type="GO" id="GO:0045893">
    <property type="term" value="P:positive regulation of DNA-templated transcription"/>
    <property type="evidence" value="ECO:0007669"/>
    <property type="project" value="TreeGrafter"/>
</dbReference>
<dbReference type="PANTHER" id="PTHR31604:SF2">
    <property type="entry name" value="PROTEIN SHI RELATED SEQUENCE 7"/>
    <property type="match status" value="1"/>
</dbReference>